<evidence type="ECO:0000313" key="3">
    <source>
        <dbReference type="EMBL" id="ODV76617.1"/>
    </source>
</evidence>
<dbReference type="SMART" id="SM00717">
    <property type="entry name" value="SANT"/>
    <property type="match status" value="2"/>
</dbReference>
<dbReference type="EMBL" id="KV453918">
    <property type="protein sequence ID" value="ODV76617.1"/>
    <property type="molecule type" value="Genomic_DNA"/>
</dbReference>
<protein>
    <recommendedName>
        <fullName evidence="5">Homeodomain-like protein</fullName>
    </recommendedName>
</protein>
<dbReference type="GeneID" id="30982964"/>
<dbReference type="InterPro" id="IPR017930">
    <property type="entry name" value="Myb_dom"/>
</dbReference>
<evidence type="ECO:0000259" key="2">
    <source>
        <dbReference type="PROSITE" id="PS51294"/>
    </source>
</evidence>
<dbReference type="Gene3D" id="1.10.10.60">
    <property type="entry name" value="Homeodomain-like"/>
    <property type="match status" value="2"/>
</dbReference>
<feature type="domain" description="HTH myb-type" evidence="2">
    <location>
        <begin position="1"/>
        <end position="51"/>
    </location>
</feature>
<dbReference type="SUPFAM" id="SSF46689">
    <property type="entry name" value="Homeodomain-like"/>
    <property type="match status" value="1"/>
</dbReference>
<dbReference type="PANTHER" id="PTHR45614">
    <property type="entry name" value="MYB PROTEIN-RELATED"/>
    <property type="match status" value="1"/>
</dbReference>
<keyword evidence="4" id="KW-1185">Reference proteome</keyword>
<proteinExistence type="predicted"/>
<dbReference type="Pfam" id="PF00249">
    <property type="entry name" value="Myb_DNA-binding"/>
    <property type="match status" value="2"/>
</dbReference>
<dbReference type="GO" id="GO:0005634">
    <property type="term" value="C:nucleus"/>
    <property type="evidence" value="ECO:0007669"/>
    <property type="project" value="TreeGrafter"/>
</dbReference>
<evidence type="ECO:0000313" key="4">
    <source>
        <dbReference type="Proteomes" id="UP000094285"/>
    </source>
</evidence>
<dbReference type="RefSeq" id="XP_020061739.1">
    <property type="nucleotide sequence ID" value="XM_020208828.1"/>
</dbReference>
<reference evidence="4" key="1">
    <citation type="submission" date="2016-05" db="EMBL/GenBank/DDBJ databases">
        <title>Comparative genomics of biotechnologically important yeasts.</title>
        <authorList>
            <consortium name="DOE Joint Genome Institute"/>
            <person name="Riley R."/>
            <person name="Haridas S."/>
            <person name="Wolfe K.H."/>
            <person name="Lopes M.R."/>
            <person name="Hittinger C.T."/>
            <person name="Goker M."/>
            <person name="Salamov A."/>
            <person name="Wisecaver J."/>
            <person name="Long T.M."/>
            <person name="Aerts A.L."/>
            <person name="Barry K."/>
            <person name="Choi C."/>
            <person name="Clum A."/>
            <person name="Coughlan A.Y."/>
            <person name="Deshpande S."/>
            <person name="Douglass A.P."/>
            <person name="Hanson S.J."/>
            <person name="Klenk H.-P."/>
            <person name="Labutti K."/>
            <person name="Lapidus A."/>
            <person name="Lindquist E."/>
            <person name="Lipzen A."/>
            <person name="Meier-Kolthoff J.P."/>
            <person name="Ohm R.A."/>
            <person name="Otillar R.P."/>
            <person name="Pangilinan J."/>
            <person name="Peng Y."/>
            <person name="Rokas A."/>
            <person name="Rosa C.A."/>
            <person name="Scheuner C."/>
            <person name="Sibirny A.A."/>
            <person name="Slot J.C."/>
            <person name="Stielow J.B."/>
            <person name="Sun H."/>
            <person name="Kurtzman C.P."/>
            <person name="Blackwell M."/>
            <person name="Grigoriev I.V."/>
            <person name="Jeffries T.W."/>
        </authorList>
    </citation>
    <scope>NUCLEOTIDE SEQUENCE [LARGE SCALE GENOMIC DNA]</scope>
    <source>
        <strain evidence="4">NRRL Y-17324</strain>
    </source>
</reference>
<feature type="domain" description="Myb-like" evidence="1">
    <location>
        <begin position="1"/>
        <end position="47"/>
    </location>
</feature>
<sequence>RGPWSPLEDKKLLDLIAVFGPTNWVRISNSLATRTPKQCRERFHQNLKPSLNRAPILVEEGELIESLVAKYGKKWAEISRHMNGRSDNAIKNWWNGGANR</sequence>
<dbReference type="GO" id="GO:0000981">
    <property type="term" value="F:DNA-binding transcription factor activity, RNA polymerase II-specific"/>
    <property type="evidence" value="ECO:0007669"/>
    <property type="project" value="TreeGrafter"/>
</dbReference>
<dbReference type="InterPro" id="IPR009057">
    <property type="entry name" value="Homeodomain-like_sf"/>
</dbReference>
<name>A0A1E4SAR5_9ASCO</name>
<evidence type="ECO:0000259" key="1">
    <source>
        <dbReference type="PROSITE" id="PS50090"/>
    </source>
</evidence>
<dbReference type="PROSITE" id="PS51294">
    <property type="entry name" value="HTH_MYB"/>
    <property type="match status" value="2"/>
</dbReference>
<feature type="non-terminal residue" evidence="3">
    <location>
        <position position="1"/>
    </location>
</feature>
<dbReference type="PANTHER" id="PTHR45614:SF25">
    <property type="entry name" value="MYB PROTEIN"/>
    <property type="match status" value="1"/>
</dbReference>
<dbReference type="CDD" id="cd00167">
    <property type="entry name" value="SANT"/>
    <property type="match status" value="2"/>
</dbReference>
<dbReference type="InterPro" id="IPR001005">
    <property type="entry name" value="SANT/Myb"/>
</dbReference>
<dbReference type="InterPro" id="IPR050560">
    <property type="entry name" value="MYB_TF"/>
</dbReference>
<feature type="domain" description="Myb-like" evidence="1">
    <location>
        <begin position="48"/>
        <end position="95"/>
    </location>
</feature>
<feature type="domain" description="HTH myb-type" evidence="2">
    <location>
        <begin position="52"/>
        <end position="100"/>
    </location>
</feature>
<accession>A0A1E4SAR5</accession>
<dbReference type="AlphaFoldDB" id="A0A1E4SAR5"/>
<dbReference type="OrthoDB" id="2143914at2759"/>
<dbReference type="GO" id="GO:0000978">
    <property type="term" value="F:RNA polymerase II cis-regulatory region sequence-specific DNA binding"/>
    <property type="evidence" value="ECO:0007669"/>
    <property type="project" value="TreeGrafter"/>
</dbReference>
<evidence type="ECO:0008006" key="5">
    <source>
        <dbReference type="Google" id="ProtNLM"/>
    </source>
</evidence>
<dbReference type="GO" id="GO:0000278">
    <property type="term" value="P:mitotic cell cycle"/>
    <property type="evidence" value="ECO:0007669"/>
    <property type="project" value="TreeGrafter"/>
</dbReference>
<feature type="non-terminal residue" evidence="3">
    <location>
        <position position="100"/>
    </location>
</feature>
<organism evidence="3 4">
    <name type="scientific">Suhomyces tanzawaensis NRRL Y-17324</name>
    <dbReference type="NCBI Taxonomy" id="984487"/>
    <lineage>
        <taxon>Eukaryota</taxon>
        <taxon>Fungi</taxon>
        <taxon>Dikarya</taxon>
        <taxon>Ascomycota</taxon>
        <taxon>Saccharomycotina</taxon>
        <taxon>Pichiomycetes</taxon>
        <taxon>Debaryomycetaceae</taxon>
        <taxon>Suhomyces</taxon>
    </lineage>
</organism>
<dbReference type="Proteomes" id="UP000094285">
    <property type="component" value="Unassembled WGS sequence"/>
</dbReference>
<dbReference type="STRING" id="984487.A0A1E4SAR5"/>
<dbReference type="PROSITE" id="PS50090">
    <property type="entry name" value="MYB_LIKE"/>
    <property type="match status" value="2"/>
</dbReference>
<dbReference type="GO" id="GO:0045944">
    <property type="term" value="P:positive regulation of transcription by RNA polymerase II"/>
    <property type="evidence" value="ECO:0007669"/>
    <property type="project" value="TreeGrafter"/>
</dbReference>
<gene>
    <name evidence="3" type="ORF">CANTADRAFT_40369</name>
</gene>